<protein>
    <submittedName>
        <fullName evidence="3">Uncharacterized protein</fullName>
    </submittedName>
</protein>
<sequence length="156" mass="16940">MRNPTMTAAIALLAAGMAVPAQAQEEGAEVTMDVVEEGATGEEVTESVSNSIELPEEAAEQARARGENGDGERAEEGETMGMDTEARGLAEKAQDGGIESEDARELADEARENAREMKREQEELREEHKEAREAGEVGDLQEEAEGYKEQTREGMR</sequence>
<organism evidence="3 4">
    <name type="scientific">Thiohalorhabdus denitrificans</name>
    <dbReference type="NCBI Taxonomy" id="381306"/>
    <lineage>
        <taxon>Bacteria</taxon>
        <taxon>Pseudomonadati</taxon>
        <taxon>Pseudomonadota</taxon>
        <taxon>Gammaproteobacteria</taxon>
        <taxon>Thiohalorhabdales</taxon>
        <taxon>Thiohalorhabdaceae</taxon>
        <taxon>Thiohalorhabdus</taxon>
    </lineage>
</organism>
<reference evidence="4" key="1">
    <citation type="submission" date="2016-10" db="EMBL/GenBank/DDBJ databases">
        <authorList>
            <person name="Varghese N."/>
        </authorList>
    </citation>
    <scope>NUCLEOTIDE SEQUENCE [LARGE SCALE GENOMIC DNA]</scope>
    <source>
        <strain evidence="4">HL 19</strain>
    </source>
</reference>
<feature type="signal peptide" evidence="2">
    <location>
        <begin position="1"/>
        <end position="23"/>
    </location>
</feature>
<accession>A0A0P9GI75</accession>
<evidence type="ECO:0000256" key="2">
    <source>
        <dbReference type="SAM" id="SignalP"/>
    </source>
</evidence>
<keyword evidence="4" id="KW-1185">Reference proteome</keyword>
<evidence type="ECO:0000313" key="4">
    <source>
        <dbReference type="Proteomes" id="UP000183104"/>
    </source>
</evidence>
<evidence type="ECO:0000313" key="3">
    <source>
        <dbReference type="EMBL" id="SCX93733.1"/>
    </source>
</evidence>
<dbReference type="Proteomes" id="UP000183104">
    <property type="component" value="Unassembled WGS sequence"/>
</dbReference>
<dbReference type="EMBL" id="FMUN01000002">
    <property type="protein sequence ID" value="SCX93733.1"/>
    <property type="molecule type" value="Genomic_DNA"/>
</dbReference>
<feature type="compositionally biased region" description="Basic and acidic residues" evidence="1">
    <location>
        <begin position="101"/>
        <end position="135"/>
    </location>
</feature>
<gene>
    <name evidence="3" type="ORF">SAMN05661077_0771</name>
</gene>
<feature type="chain" id="PRO_5010433450" evidence="2">
    <location>
        <begin position="24"/>
        <end position="156"/>
    </location>
</feature>
<dbReference type="STRING" id="381306.AN478_11310"/>
<dbReference type="RefSeq" id="WP_054966702.1">
    <property type="nucleotide sequence ID" value="NZ_FMUN01000002.1"/>
</dbReference>
<feature type="compositionally biased region" description="Basic and acidic residues" evidence="1">
    <location>
        <begin position="84"/>
        <end position="94"/>
    </location>
</feature>
<keyword evidence="2" id="KW-0732">Signal</keyword>
<name>A0A0P9GI75_9GAMM</name>
<dbReference type="AlphaFoldDB" id="A0A0P9GI75"/>
<proteinExistence type="predicted"/>
<evidence type="ECO:0000256" key="1">
    <source>
        <dbReference type="SAM" id="MobiDB-lite"/>
    </source>
</evidence>
<feature type="compositionally biased region" description="Basic and acidic residues" evidence="1">
    <location>
        <begin position="145"/>
        <end position="156"/>
    </location>
</feature>
<feature type="region of interest" description="Disordered" evidence="1">
    <location>
        <begin position="39"/>
        <end position="156"/>
    </location>
</feature>
<feature type="compositionally biased region" description="Basic and acidic residues" evidence="1">
    <location>
        <begin position="60"/>
        <end position="76"/>
    </location>
</feature>